<keyword evidence="4 7" id="KW-0067">ATP-binding</keyword>
<dbReference type="NCBIfam" id="NF008453">
    <property type="entry name" value="PRK11308.1"/>
    <property type="match status" value="1"/>
</dbReference>
<dbReference type="RefSeq" id="WP_382402743.1">
    <property type="nucleotide sequence ID" value="NZ_JBHTNH010000058.1"/>
</dbReference>
<dbReference type="NCBIfam" id="TIGR01727">
    <property type="entry name" value="oligo_HPY"/>
    <property type="match status" value="1"/>
</dbReference>
<dbReference type="PANTHER" id="PTHR43776:SF8">
    <property type="entry name" value="ABC TRANSPORTER, ATP-BINDING PROTEIN"/>
    <property type="match status" value="1"/>
</dbReference>
<dbReference type="Gene3D" id="3.40.50.300">
    <property type="entry name" value="P-loop containing nucleotide triphosphate hydrolases"/>
    <property type="match status" value="1"/>
</dbReference>
<comment type="similarity">
    <text evidence="1">Belongs to the ABC transporter superfamily.</text>
</comment>
<dbReference type="InterPro" id="IPR050319">
    <property type="entry name" value="ABC_transp_ATP-bind"/>
</dbReference>
<dbReference type="GO" id="GO:0005524">
    <property type="term" value="F:ATP binding"/>
    <property type="evidence" value="ECO:0007669"/>
    <property type="project" value="UniProtKB-KW"/>
</dbReference>
<dbReference type="InterPro" id="IPR017871">
    <property type="entry name" value="ABC_transporter-like_CS"/>
</dbReference>
<feature type="domain" description="ABC transporter" evidence="6">
    <location>
        <begin position="20"/>
        <end position="270"/>
    </location>
</feature>
<evidence type="ECO:0000256" key="3">
    <source>
        <dbReference type="ARBA" id="ARBA00022741"/>
    </source>
</evidence>
<comment type="caution">
    <text evidence="7">The sequence shown here is derived from an EMBL/GenBank/DDBJ whole genome shotgun (WGS) entry which is preliminary data.</text>
</comment>
<dbReference type="CDD" id="cd03257">
    <property type="entry name" value="ABC_NikE_OppD_transporters"/>
    <property type="match status" value="1"/>
</dbReference>
<proteinExistence type="inferred from homology"/>
<dbReference type="PROSITE" id="PS50893">
    <property type="entry name" value="ABC_TRANSPORTER_2"/>
    <property type="match status" value="1"/>
</dbReference>
<reference evidence="8" key="1">
    <citation type="journal article" date="2019" name="Int. J. Syst. Evol. Microbiol.">
        <title>The Global Catalogue of Microorganisms (GCM) 10K type strain sequencing project: providing services to taxonomists for standard genome sequencing and annotation.</title>
        <authorList>
            <consortium name="The Broad Institute Genomics Platform"/>
            <consortium name="The Broad Institute Genome Sequencing Center for Infectious Disease"/>
            <person name="Wu L."/>
            <person name="Ma J."/>
        </authorList>
    </citation>
    <scope>NUCLEOTIDE SEQUENCE [LARGE SCALE GENOMIC DNA]</scope>
    <source>
        <strain evidence="8">CCUG 54822</strain>
    </source>
</reference>
<dbReference type="PANTHER" id="PTHR43776">
    <property type="entry name" value="TRANSPORT ATP-BINDING PROTEIN"/>
    <property type="match status" value="1"/>
</dbReference>
<dbReference type="InterPro" id="IPR003593">
    <property type="entry name" value="AAA+_ATPase"/>
</dbReference>
<evidence type="ECO:0000313" key="7">
    <source>
        <dbReference type="EMBL" id="MFD1363473.1"/>
    </source>
</evidence>
<protein>
    <submittedName>
        <fullName evidence="7">ABC transporter ATP-binding protein</fullName>
    </submittedName>
</protein>
<sequence>MQHTVTSHSGKKSQKKDTLLEIKHLKKYYPVTAGFFKRKIGDIKAVDDLSLTLKKGETFGLVGESGCGKSTAGRTILRLTNPTEGQIMFDGEDITNLTGAKLREMRRNFQMVFQDPYASLNSKMMVGHIIDEPIRNYTRQSHKQLEQEVNELLNRVGLREEDYYKYPHEFSGGQRQRIGIARALALNPKLIVADEPVSALDVSIQSQVLNLLQELQDEFDLTYLFIAHDLSVVKHMSDRIGVMYLGRMVEIGDNEAIYREPLHPYTQALTSAIPEPDPLKKKERIILQGDVPSPQNPPSGCVFHTRCPMAMPKCQEIEPQLKEVRPHRQVACLLYDED</sequence>
<evidence type="ECO:0000256" key="2">
    <source>
        <dbReference type="ARBA" id="ARBA00022448"/>
    </source>
</evidence>
<keyword evidence="2" id="KW-0813">Transport</keyword>
<dbReference type="SUPFAM" id="SSF52540">
    <property type="entry name" value="P-loop containing nucleoside triphosphate hydrolases"/>
    <property type="match status" value="1"/>
</dbReference>
<evidence type="ECO:0000256" key="4">
    <source>
        <dbReference type="ARBA" id="ARBA00022840"/>
    </source>
</evidence>
<dbReference type="InterPro" id="IPR003439">
    <property type="entry name" value="ABC_transporter-like_ATP-bd"/>
</dbReference>
<gene>
    <name evidence="7" type="ORF">ACFQ4A_17860</name>
</gene>
<dbReference type="InterPro" id="IPR013563">
    <property type="entry name" value="Oligopep_ABC_C"/>
</dbReference>
<organism evidence="7 8">
    <name type="scientific">Lentibacillus salinarum</name>
    <dbReference type="NCBI Taxonomy" id="446820"/>
    <lineage>
        <taxon>Bacteria</taxon>
        <taxon>Bacillati</taxon>
        <taxon>Bacillota</taxon>
        <taxon>Bacilli</taxon>
        <taxon>Bacillales</taxon>
        <taxon>Bacillaceae</taxon>
        <taxon>Lentibacillus</taxon>
    </lineage>
</organism>
<evidence type="ECO:0000256" key="5">
    <source>
        <dbReference type="SAM" id="Coils"/>
    </source>
</evidence>
<keyword evidence="8" id="KW-1185">Reference proteome</keyword>
<dbReference type="Pfam" id="PF00005">
    <property type="entry name" value="ABC_tran"/>
    <property type="match status" value="1"/>
</dbReference>
<name>A0ABW3ZZ90_9BACI</name>
<accession>A0ABW3ZZ90</accession>
<dbReference type="InterPro" id="IPR027417">
    <property type="entry name" value="P-loop_NTPase"/>
</dbReference>
<dbReference type="EMBL" id="JBHTNH010000058">
    <property type="protein sequence ID" value="MFD1363473.1"/>
    <property type="molecule type" value="Genomic_DNA"/>
</dbReference>
<keyword evidence="5" id="KW-0175">Coiled coil</keyword>
<evidence type="ECO:0000259" key="6">
    <source>
        <dbReference type="PROSITE" id="PS50893"/>
    </source>
</evidence>
<dbReference type="Pfam" id="PF08352">
    <property type="entry name" value="oligo_HPY"/>
    <property type="match status" value="1"/>
</dbReference>
<evidence type="ECO:0000256" key="1">
    <source>
        <dbReference type="ARBA" id="ARBA00005417"/>
    </source>
</evidence>
<dbReference type="SMART" id="SM00382">
    <property type="entry name" value="AAA"/>
    <property type="match status" value="1"/>
</dbReference>
<feature type="coiled-coil region" evidence="5">
    <location>
        <begin position="135"/>
        <end position="162"/>
    </location>
</feature>
<keyword evidence="3" id="KW-0547">Nucleotide-binding</keyword>
<dbReference type="Proteomes" id="UP001597178">
    <property type="component" value="Unassembled WGS sequence"/>
</dbReference>
<dbReference type="PROSITE" id="PS00211">
    <property type="entry name" value="ABC_TRANSPORTER_1"/>
    <property type="match status" value="1"/>
</dbReference>
<evidence type="ECO:0000313" key="8">
    <source>
        <dbReference type="Proteomes" id="UP001597178"/>
    </source>
</evidence>